<protein>
    <submittedName>
        <fullName evidence="13">Uncharacterized conserved protein</fullName>
    </submittedName>
</protein>
<feature type="transmembrane region" description="Helical" evidence="10">
    <location>
        <begin position="223"/>
        <end position="242"/>
    </location>
</feature>
<sequence>MDSSQLFTHLPADQPPLAHPADVDAANLAQTLSHDDDDDLGSMPPLVDVKSGPGEPSPSRSYSRPAAETNTTERAESTSNSTRPRTVNDIQGKTCWICMEDDSEPSAMKWVHPCSCTLLAHEQCLLVWIASKQQTSTSGKGPVTCPQCKSTYVLAETMSGTMQVFNKIDSLVGRGCKYFLVGTLASSLVTTSTILGFSSFRFFFGPEVSRIALGARGPAGWPLWAWTGLPIIPYALILNSMASEYLNFSRSQLIETTTALAPFFFLPRPRAFPPTVGFYRSPVQELFSVGWSYPPGPGLTLAMIPLINLAYAGLKRFLYPYVVEGKRLPWNRRTIIHRLPLPAPAFAPVPDPATPLPAMAPVDAEPVLAPTPIDQPIVDPISGGEPHLDQPPADWTDINEHEIIGVVDEEEFDQGFGEEEAQDDDDEEDDSDDEERELHPFFAHIFGGVDPVRFENGAEDAIGGELVDEEDQPPAETMFIRRTSLSRLACSALLMPIFASCAGDVLLWVAQYYSPSLARFLGVRSRVGTVGLSLGGRAGSGWSDWVGGLGHGLGLGLAFVGKGYAGEGLDPVWWRNAVGGMVLMLIKDSFSLGHMYLKIQQRKTRRIVSRSFEGLDMSRE</sequence>
<feature type="compositionally biased region" description="Polar residues" evidence="9">
    <location>
        <begin position="77"/>
        <end position="86"/>
    </location>
</feature>
<keyword evidence="3" id="KW-0479">Metal-binding</keyword>
<keyword evidence="2 10" id="KW-0812">Transmembrane</keyword>
<dbReference type="SMART" id="SM00744">
    <property type="entry name" value="RINGv"/>
    <property type="match status" value="1"/>
</dbReference>
<dbReference type="PROSITE" id="PS50089">
    <property type="entry name" value="ZF_RING_2"/>
    <property type="match status" value="1"/>
</dbReference>
<evidence type="ECO:0000256" key="8">
    <source>
        <dbReference type="PROSITE-ProRule" id="PRU00175"/>
    </source>
</evidence>
<evidence type="ECO:0000313" key="13">
    <source>
        <dbReference type="EMBL" id="CED85276.1"/>
    </source>
</evidence>
<evidence type="ECO:0000256" key="2">
    <source>
        <dbReference type="ARBA" id="ARBA00022692"/>
    </source>
</evidence>
<evidence type="ECO:0000259" key="11">
    <source>
        <dbReference type="PROSITE" id="PS50089"/>
    </source>
</evidence>
<keyword evidence="4 8" id="KW-0863">Zinc-finger</keyword>
<dbReference type="SUPFAM" id="SSF57850">
    <property type="entry name" value="RING/U-box"/>
    <property type="match status" value="1"/>
</dbReference>
<feature type="transmembrane region" description="Helical" evidence="10">
    <location>
        <begin position="178"/>
        <end position="203"/>
    </location>
</feature>
<evidence type="ECO:0000256" key="7">
    <source>
        <dbReference type="ARBA" id="ARBA00023136"/>
    </source>
</evidence>
<evidence type="ECO:0000256" key="9">
    <source>
        <dbReference type="SAM" id="MobiDB-lite"/>
    </source>
</evidence>
<organism evidence="13">
    <name type="scientific">Phaffia rhodozyma</name>
    <name type="common">Yeast</name>
    <name type="synonym">Xanthophyllomyces dendrorhous</name>
    <dbReference type="NCBI Taxonomy" id="264483"/>
    <lineage>
        <taxon>Eukaryota</taxon>
        <taxon>Fungi</taxon>
        <taxon>Dikarya</taxon>
        <taxon>Basidiomycota</taxon>
        <taxon>Agaricomycotina</taxon>
        <taxon>Tremellomycetes</taxon>
        <taxon>Cystofilobasidiales</taxon>
        <taxon>Mrakiaceae</taxon>
        <taxon>Phaffia</taxon>
    </lineage>
</organism>
<keyword evidence="6 10" id="KW-1133">Transmembrane helix</keyword>
<dbReference type="InterPro" id="IPR001841">
    <property type="entry name" value="Znf_RING"/>
</dbReference>
<dbReference type="InterPro" id="IPR013083">
    <property type="entry name" value="Znf_RING/FYVE/PHD"/>
</dbReference>
<evidence type="ECO:0000256" key="3">
    <source>
        <dbReference type="ARBA" id="ARBA00022723"/>
    </source>
</evidence>
<proteinExistence type="predicted"/>
<feature type="domain" description="RING-CH-type" evidence="12">
    <location>
        <begin position="87"/>
        <end position="155"/>
    </location>
</feature>
<feature type="region of interest" description="Disordered" evidence="9">
    <location>
        <begin position="1"/>
        <end position="86"/>
    </location>
</feature>
<evidence type="ECO:0000259" key="12">
    <source>
        <dbReference type="PROSITE" id="PS51292"/>
    </source>
</evidence>
<dbReference type="EMBL" id="LN483332">
    <property type="protein sequence ID" value="CED85276.1"/>
    <property type="molecule type" value="Genomic_DNA"/>
</dbReference>
<feature type="domain" description="RING-type" evidence="11">
    <location>
        <begin position="95"/>
        <end position="149"/>
    </location>
</feature>
<reference evidence="13" key="1">
    <citation type="submission" date="2014-08" db="EMBL/GenBank/DDBJ databases">
        <authorList>
            <person name="Sharma Rahul"/>
            <person name="Thines Marco"/>
        </authorList>
    </citation>
    <scope>NUCLEOTIDE SEQUENCE</scope>
</reference>
<dbReference type="GO" id="GO:0008270">
    <property type="term" value="F:zinc ion binding"/>
    <property type="evidence" value="ECO:0007669"/>
    <property type="project" value="UniProtKB-KW"/>
</dbReference>
<keyword evidence="7 10" id="KW-0472">Membrane</keyword>
<dbReference type="PANTHER" id="PTHR46283">
    <property type="entry name" value="E3 UBIQUITIN-PROTEIN LIGASE MARCH5"/>
    <property type="match status" value="1"/>
</dbReference>
<name>A0A0F7SUR2_PHARH</name>
<evidence type="ECO:0000256" key="10">
    <source>
        <dbReference type="SAM" id="Phobius"/>
    </source>
</evidence>
<evidence type="ECO:0000256" key="1">
    <source>
        <dbReference type="ARBA" id="ARBA00004141"/>
    </source>
</evidence>
<evidence type="ECO:0000256" key="4">
    <source>
        <dbReference type="ARBA" id="ARBA00022771"/>
    </source>
</evidence>
<comment type="subcellular location">
    <subcellularLocation>
        <location evidence="1">Membrane</location>
        <topology evidence="1">Multi-pass membrane protein</topology>
    </subcellularLocation>
</comment>
<feature type="compositionally biased region" description="Low complexity" evidence="9">
    <location>
        <begin position="51"/>
        <end position="68"/>
    </location>
</feature>
<dbReference type="Pfam" id="PF12906">
    <property type="entry name" value="RINGv"/>
    <property type="match status" value="1"/>
</dbReference>
<keyword evidence="5" id="KW-0862">Zinc</keyword>
<feature type="region of interest" description="Disordered" evidence="9">
    <location>
        <begin position="413"/>
        <end position="435"/>
    </location>
</feature>
<evidence type="ECO:0000256" key="6">
    <source>
        <dbReference type="ARBA" id="ARBA00022989"/>
    </source>
</evidence>
<evidence type="ECO:0000256" key="5">
    <source>
        <dbReference type="ARBA" id="ARBA00022833"/>
    </source>
</evidence>
<dbReference type="InterPro" id="IPR011016">
    <property type="entry name" value="Znf_RING-CH"/>
</dbReference>
<dbReference type="AlphaFoldDB" id="A0A0F7SUR2"/>
<feature type="transmembrane region" description="Helical" evidence="10">
    <location>
        <begin position="488"/>
        <end position="510"/>
    </location>
</feature>
<dbReference type="PROSITE" id="PS51292">
    <property type="entry name" value="ZF_RING_CH"/>
    <property type="match status" value="1"/>
</dbReference>
<accession>A0A0F7SUR2</accession>
<dbReference type="GO" id="GO:0016020">
    <property type="term" value="C:membrane"/>
    <property type="evidence" value="ECO:0007669"/>
    <property type="project" value="UniProtKB-SubCell"/>
</dbReference>
<dbReference type="Gene3D" id="3.30.40.10">
    <property type="entry name" value="Zinc/RING finger domain, C3HC4 (zinc finger)"/>
    <property type="match status" value="1"/>
</dbReference>